<dbReference type="InterPro" id="IPR051447">
    <property type="entry name" value="Lipoprotein-release_system"/>
</dbReference>
<dbReference type="InterPro" id="IPR003838">
    <property type="entry name" value="ABC3_permease_C"/>
</dbReference>
<gene>
    <name evidence="9" type="ORF">STAT_482</name>
</gene>
<dbReference type="RefSeq" id="WP_119305642.1">
    <property type="nucleotide sequence ID" value="NZ_AP014608.1"/>
</dbReference>
<dbReference type="GO" id="GO:0098797">
    <property type="term" value="C:plasma membrane protein complex"/>
    <property type="evidence" value="ECO:0007669"/>
    <property type="project" value="TreeGrafter"/>
</dbReference>
<comment type="subcellular location">
    <subcellularLocation>
        <location evidence="1">Cell membrane</location>
        <topology evidence="1">Multi-pass membrane protein</topology>
    </subcellularLocation>
</comment>
<feature type="transmembrane region" description="Helical" evidence="7">
    <location>
        <begin position="371"/>
        <end position="397"/>
    </location>
</feature>
<protein>
    <submittedName>
        <fullName evidence="9">Lipoprotein releasing system transmembrane protein</fullName>
    </submittedName>
</protein>
<keyword evidence="10" id="KW-1185">Reference proteome</keyword>
<feature type="transmembrane region" description="Helical" evidence="7">
    <location>
        <begin position="320"/>
        <end position="346"/>
    </location>
</feature>
<evidence type="ECO:0000313" key="10">
    <source>
        <dbReference type="Proteomes" id="UP000263619"/>
    </source>
</evidence>
<feature type="transmembrane region" description="Helical" evidence="7">
    <location>
        <begin position="21"/>
        <end position="50"/>
    </location>
</feature>
<accession>A0A224AL62</accession>
<evidence type="ECO:0000313" key="9">
    <source>
        <dbReference type="EMBL" id="BBA17390.1"/>
    </source>
</evidence>
<keyword evidence="4 7" id="KW-0812">Transmembrane</keyword>
<name>A0A224AL62_9FLAO</name>
<evidence type="ECO:0000256" key="3">
    <source>
        <dbReference type="ARBA" id="ARBA00022475"/>
    </source>
</evidence>
<keyword evidence="6 7" id="KW-0472">Membrane</keyword>
<dbReference type="Proteomes" id="UP000263619">
    <property type="component" value="Chromosome"/>
</dbReference>
<dbReference type="PANTHER" id="PTHR30489">
    <property type="entry name" value="LIPOPROTEIN-RELEASING SYSTEM TRANSMEMBRANE PROTEIN LOLE"/>
    <property type="match status" value="1"/>
</dbReference>
<sequence length="409" mass="48299">MNFEWFFSKKTIWEDCRKNKTLRTIVIITQITIIFGLIVSFFTFSIGFGFKKIIKDKLLNVRGQFLISQKYNLNTNSPFFSVKKKKFLLKKFFNSDLVKQIHGISEKNVIISTNKKIDRFIFKGLYEDYNPYFFQYFLITKKIFPEKLLHNQNVFLSKKASLSLGLNVGSIIKINFLSFDKIGNSIFFYKKFRISGLYETGIPEFDDVYIIGNIKSIQNIYKWKKDSVEKFEVFVSYENIGKNIIKKKSKEFLVQNIQNNHDIIKWINIFDKNIIIISMIITTSLIINMIVFVLILLLERIRTIGILKILGAKNQVIHKIFLFYIMQILIPSLFIGNSIGIIFLILQKKIHLISLNKTQYFIDFVPIYIKYYHIIIINLSIIFICFVTIFFPSLFFIKKILSIKVTEFE</sequence>
<dbReference type="AlphaFoldDB" id="A0A224AL62"/>
<organism evidence="9 10">
    <name type="scientific">Blattabacterium cuenoti STAT</name>
    <dbReference type="NCBI Taxonomy" id="1457030"/>
    <lineage>
        <taxon>Bacteria</taxon>
        <taxon>Pseudomonadati</taxon>
        <taxon>Bacteroidota</taxon>
        <taxon>Flavobacteriia</taxon>
        <taxon>Flavobacteriales</taxon>
        <taxon>Blattabacteriaceae</taxon>
        <taxon>Blattabacterium</taxon>
    </lineage>
</organism>
<dbReference type="EMBL" id="AP014608">
    <property type="protein sequence ID" value="BBA17390.1"/>
    <property type="molecule type" value="Genomic_DNA"/>
</dbReference>
<dbReference type="GO" id="GO:0044874">
    <property type="term" value="P:lipoprotein localization to outer membrane"/>
    <property type="evidence" value="ECO:0007669"/>
    <property type="project" value="TreeGrafter"/>
</dbReference>
<reference evidence="9 10" key="1">
    <citation type="submission" date="2014-06" db="EMBL/GenBank/DDBJ databases">
        <title>Genome sequence of the intracellular symbiont Blattabacterium cuenoti, strain STAT from the wood feeding cockroach Salganea taiwanensis taiwanensis.</title>
        <authorList>
            <person name="Kinjo Y."/>
            <person name="Ohkuma M."/>
            <person name="Tokuda G."/>
        </authorList>
    </citation>
    <scope>NUCLEOTIDE SEQUENCE [LARGE SCALE GENOMIC DNA]</scope>
    <source>
        <strain evidence="9 10">STAT</strain>
    </source>
</reference>
<keyword evidence="9" id="KW-0449">Lipoprotein</keyword>
<dbReference type="OrthoDB" id="1522670at2"/>
<keyword evidence="5 7" id="KW-1133">Transmembrane helix</keyword>
<feature type="domain" description="ABC3 transporter permease C-terminal" evidence="8">
    <location>
        <begin position="275"/>
        <end position="398"/>
    </location>
</feature>
<evidence type="ECO:0000256" key="2">
    <source>
        <dbReference type="ARBA" id="ARBA00005236"/>
    </source>
</evidence>
<proteinExistence type="inferred from homology"/>
<dbReference type="PANTHER" id="PTHR30489:SF0">
    <property type="entry name" value="LIPOPROTEIN-RELEASING SYSTEM TRANSMEMBRANE PROTEIN LOLE"/>
    <property type="match status" value="1"/>
</dbReference>
<evidence type="ECO:0000259" key="8">
    <source>
        <dbReference type="Pfam" id="PF02687"/>
    </source>
</evidence>
<feature type="transmembrane region" description="Helical" evidence="7">
    <location>
        <begin position="274"/>
        <end position="299"/>
    </location>
</feature>
<evidence type="ECO:0000256" key="4">
    <source>
        <dbReference type="ARBA" id="ARBA00022692"/>
    </source>
</evidence>
<comment type="similarity">
    <text evidence="2">Belongs to the ABC-4 integral membrane protein family. LolC/E subfamily.</text>
</comment>
<evidence type="ECO:0000256" key="1">
    <source>
        <dbReference type="ARBA" id="ARBA00004651"/>
    </source>
</evidence>
<dbReference type="Pfam" id="PF02687">
    <property type="entry name" value="FtsX"/>
    <property type="match status" value="1"/>
</dbReference>
<evidence type="ECO:0000256" key="7">
    <source>
        <dbReference type="SAM" id="Phobius"/>
    </source>
</evidence>
<evidence type="ECO:0000256" key="6">
    <source>
        <dbReference type="ARBA" id="ARBA00023136"/>
    </source>
</evidence>
<keyword evidence="3" id="KW-1003">Cell membrane</keyword>
<evidence type="ECO:0000256" key="5">
    <source>
        <dbReference type="ARBA" id="ARBA00022989"/>
    </source>
</evidence>